<proteinExistence type="predicted"/>
<dbReference type="Proteomes" id="UP000093779">
    <property type="component" value="Unassembled WGS sequence"/>
</dbReference>
<dbReference type="PANTHER" id="PTHR11895:SF151">
    <property type="entry name" value="GLUTAMYL-TRNA(GLN) AMIDOTRANSFERASE SUBUNIT A"/>
    <property type="match status" value="1"/>
</dbReference>
<reference evidence="2 3" key="1">
    <citation type="submission" date="2016-06" db="EMBL/GenBank/DDBJ databases">
        <authorList>
            <person name="Kjaerup R.B."/>
            <person name="Dalgaard T.S."/>
            <person name="Juul-Madsen H.R."/>
        </authorList>
    </citation>
    <scope>NUCLEOTIDE SEQUENCE [LARGE SCALE GENOMIC DNA]</scope>
    <source>
        <strain evidence="2 3">ACS1953</strain>
    </source>
</reference>
<feature type="domain" description="Amidase" evidence="1">
    <location>
        <begin position="11"/>
        <end position="387"/>
    </location>
</feature>
<accession>A0A1A2VIE2</accession>
<dbReference type="PROSITE" id="PS51257">
    <property type="entry name" value="PROKAR_LIPOPROTEIN"/>
    <property type="match status" value="1"/>
</dbReference>
<dbReference type="Gene3D" id="3.90.1300.10">
    <property type="entry name" value="Amidase signature (AS) domain"/>
    <property type="match status" value="1"/>
</dbReference>
<evidence type="ECO:0000313" key="3">
    <source>
        <dbReference type="Proteomes" id="UP000093779"/>
    </source>
</evidence>
<evidence type="ECO:0000259" key="1">
    <source>
        <dbReference type="Pfam" id="PF01425"/>
    </source>
</evidence>
<organism evidence="2 3">
    <name type="scientific">Mycolicibacterium conceptionense</name>
    <dbReference type="NCBI Taxonomy" id="451644"/>
    <lineage>
        <taxon>Bacteria</taxon>
        <taxon>Bacillati</taxon>
        <taxon>Actinomycetota</taxon>
        <taxon>Actinomycetes</taxon>
        <taxon>Mycobacteriales</taxon>
        <taxon>Mycobacteriaceae</taxon>
        <taxon>Mycolicibacterium</taxon>
    </lineage>
</organism>
<evidence type="ECO:0000313" key="2">
    <source>
        <dbReference type="EMBL" id="OBF19670.1"/>
    </source>
</evidence>
<dbReference type="SUPFAM" id="SSF75304">
    <property type="entry name" value="Amidase signature (AS) enzymes"/>
    <property type="match status" value="1"/>
</dbReference>
<dbReference type="Pfam" id="PF01425">
    <property type="entry name" value="Amidase"/>
    <property type="match status" value="1"/>
</dbReference>
<protein>
    <recommendedName>
        <fullName evidence="1">Amidase domain-containing protein</fullName>
    </recommendedName>
</protein>
<name>A0A1A2VIE2_9MYCO</name>
<dbReference type="AlphaFoldDB" id="A0A1A2VIE2"/>
<dbReference type="PANTHER" id="PTHR11895">
    <property type="entry name" value="TRANSAMIDASE"/>
    <property type="match status" value="1"/>
</dbReference>
<comment type="caution">
    <text evidence="2">The sequence shown here is derived from an EMBL/GenBank/DDBJ whole genome shotgun (WGS) entry which is preliminary data.</text>
</comment>
<dbReference type="GO" id="GO:0003824">
    <property type="term" value="F:catalytic activity"/>
    <property type="evidence" value="ECO:0007669"/>
    <property type="project" value="InterPro"/>
</dbReference>
<dbReference type="EMBL" id="LZHX01000059">
    <property type="protein sequence ID" value="OBF19670.1"/>
    <property type="molecule type" value="Genomic_DNA"/>
</dbReference>
<dbReference type="InterPro" id="IPR036928">
    <property type="entry name" value="AS_sf"/>
</dbReference>
<dbReference type="InterPro" id="IPR000120">
    <property type="entry name" value="Amidase"/>
</dbReference>
<sequence length="406" mass="42600">MRTGQATPSQVLQSCLDRIDSREPVVQAWEVLDIENARMQARALDDQPPRSPLHGVPVGVKDIIDVAGLPTRCGSPLRSDAAALQDAWIVSRLREAGAIILGKTVTTEFAYFTPGKTRNPHDVERTPGGSSSGSAAAVADRMVPFALGTQTAASTTRPAAYCGVAGLVLPPGSIDDRGVNGLSPTLDSMGFLARTVDDLALVANTLLRLRRPAHLDRAPALLVCGAEQFGELEASMHAALADSIAVLQRSGARIGRLDADVAPGSLAQAHMAIMAAEAAHSLAAESGRVSPALQALLDQGRATSERDYHRAIGHRLRHRNEVVNQMRGFDAILAPAAPGPAPLGMPTGSPAFSRPWQVMGFSSVTVPGPRDTNGMPLGLQLIGPHNDVPSLLASADWVQKALAVTD</sequence>
<gene>
    <name evidence="2" type="ORF">A5726_17350</name>
</gene>
<dbReference type="InterPro" id="IPR023631">
    <property type="entry name" value="Amidase_dom"/>
</dbReference>